<keyword evidence="3" id="KW-1185">Reference proteome</keyword>
<evidence type="ECO:0000313" key="3">
    <source>
        <dbReference type="Proteomes" id="UP001501237"/>
    </source>
</evidence>
<keyword evidence="1" id="KW-1133">Transmembrane helix</keyword>
<dbReference type="EMBL" id="BAAAUV010000004">
    <property type="protein sequence ID" value="GAA3205802.1"/>
    <property type="molecule type" value="Genomic_DNA"/>
</dbReference>
<dbReference type="Proteomes" id="UP001501237">
    <property type="component" value="Unassembled WGS sequence"/>
</dbReference>
<accession>A0ABP6Q6N9</accession>
<evidence type="ECO:0000313" key="2">
    <source>
        <dbReference type="EMBL" id="GAA3205802.1"/>
    </source>
</evidence>
<gene>
    <name evidence="2" type="ORF">GCM10010468_21000</name>
</gene>
<organism evidence="2 3">
    <name type="scientific">Actinocorallia longicatena</name>
    <dbReference type="NCBI Taxonomy" id="111803"/>
    <lineage>
        <taxon>Bacteria</taxon>
        <taxon>Bacillati</taxon>
        <taxon>Actinomycetota</taxon>
        <taxon>Actinomycetes</taxon>
        <taxon>Streptosporangiales</taxon>
        <taxon>Thermomonosporaceae</taxon>
        <taxon>Actinocorallia</taxon>
    </lineage>
</organism>
<feature type="transmembrane region" description="Helical" evidence="1">
    <location>
        <begin position="266"/>
        <end position="285"/>
    </location>
</feature>
<feature type="transmembrane region" description="Helical" evidence="1">
    <location>
        <begin position="291"/>
        <end position="312"/>
    </location>
</feature>
<sequence>MSSSGASSEQNRTDAERIAELQAEISTLHHRLGARERRRTTGLAVRRFAAALLVALAGFGFVCSAIGVWAARTVLDTDRWVATVDGLPAHPEVTSAVSVYLTDEVFGALNVQERLAEALPPRAAFLAVPVSGAVKDYTRDTVREFMGTERFHGLWREANRFAQKQIVAIVRDDSGTVAVDGSTVTVDLLPIVNALLLELENRLPSLFGKRLDLPEVGSGQIPAGLRQRVESALGVTLPADFARVTFYDRDRLGELQEGVLVFKRSLALIVALTLACLGLALVVSPGRRRTLLQFGLWLAIAVVVQSAVLRAVRDELLGMISDDLDREAVAVALREVLSSLRRWGDVMFWSGLAIAVAAYLAGPGRGPVALRDGTRAGARGLWTRGRAVATGPRLRTGVRRHTDALRVGGAAAAALLALLFSSWGALLVLLILLAAYELLIELLLRRAGPAG</sequence>
<comment type="caution">
    <text evidence="2">The sequence shown here is derived from an EMBL/GenBank/DDBJ whole genome shotgun (WGS) entry which is preliminary data.</text>
</comment>
<dbReference type="RefSeq" id="WP_344825438.1">
    <property type="nucleotide sequence ID" value="NZ_BAAAUV010000004.1"/>
</dbReference>
<keyword evidence="1" id="KW-0812">Transmembrane</keyword>
<feature type="transmembrane region" description="Helical" evidence="1">
    <location>
        <begin position="410"/>
        <end position="436"/>
    </location>
</feature>
<reference evidence="3" key="1">
    <citation type="journal article" date="2019" name="Int. J. Syst. Evol. Microbiol.">
        <title>The Global Catalogue of Microorganisms (GCM) 10K type strain sequencing project: providing services to taxonomists for standard genome sequencing and annotation.</title>
        <authorList>
            <consortium name="The Broad Institute Genomics Platform"/>
            <consortium name="The Broad Institute Genome Sequencing Center for Infectious Disease"/>
            <person name="Wu L."/>
            <person name="Ma J."/>
        </authorList>
    </citation>
    <scope>NUCLEOTIDE SEQUENCE [LARGE SCALE GENOMIC DNA]</scope>
    <source>
        <strain evidence="3">JCM 9377</strain>
    </source>
</reference>
<protein>
    <submittedName>
        <fullName evidence="2">Uncharacterized protein</fullName>
    </submittedName>
</protein>
<evidence type="ECO:0000256" key="1">
    <source>
        <dbReference type="SAM" id="Phobius"/>
    </source>
</evidence>
<name>A0ABP6Q6N9_9ACTN</name>
<proteinExistence type="predicted"/>
<feature type="transmembrane region" description="Helical" evidence="1">
    <location>
        <begin position="343"/>
        <end position="362"/>
    </location>
</feature>
<keyword evidence="1" id="KW-0472">Membrane</keyword>
<feature type="transmembrane region" description="Helical" evidence="1">
    <location>
        <begin position="48"/>
        <end position="71"/>
    </location>
</feature>